<evidence type="ECO:0000313" key="3">
    <source>
        <dbReference type="Proteomes" id="UP000251956"/>
    </source>
</evidence>
<keyword evidence="1 2" id="KW-0808">Transferase</keyword>
<name>A0A330GZI5_9HYPH</name>
<dbReference type="InterPro" id="IPR027417">
    <property type="entry name" value="P-loop_NTPase"/>
</dbReference>
<gene>
    <name evidence="2" type="ORF">DPM35_04920</name>
</gene>
<reference evidence="2 3" key="1">
    <citation type="submission" date="2018-07" db="EMBL/GenBank/DDBJ databases">
        <title>Diversity of Mesorhizobium strains in Brazil.</title>
        <authorList>
            <person name="Helene L.C.F."/>
            <person name="Dall'Agnol R."/>
            <person name="Delamuta J.R.M."/>
            <person name="Hungria M."/>
        </authorList>
    </citation>
    <scope>NUCLEOTIDE SEQUENCE [LARGE SCALE GENOMIC DNA]</scope>
    <source>
        <strain evidence="2 3">CNPSo 3140</strain>
    </source>
</reference>
<keyword evidence="3" id="KW-1185">Reference proteome</keyword>
<accession>A0A330GZI5</accession>
<dbReference type="SUPFAM" id="SSF52540">
    <property type="entry name" value="P-loop containing nucleoside triphosphate hydrolases"/>
    <property type="match status" value="1"/>
</dbReference>
<dbReference type="RefSeq" id="WP_112126152.1">
    <property type="nucleotide sequence ID" value="NZ_QMBQ01000001.1"/>
</dbReference>
<dbReference type="Gene3D" id="3.40.50.300">
    <property type="entry name" value="P-loop containing nucleotide triphosphate hydrolases"/>
    <property type="match status" value="1"/>
</dbReference>
<dbReference type="GO" id="GO:0008476">
    <property type="term" value="F:protein-tyrosine sulfotransferase activity"/>
    <property type="evidence" value="ECO:0007669"/>
    <property type="project" value="InterPro"/>
</dbReference>
<dbReference type="InterPro" id="IPR026634">
    <property type="entry name" value="TPST-like"/>
</dbReference>
<evidence type="ECO:0000313" key="2">
    <source>
        <dbReference type="EMBL" id="RAZ80615.1"/>
    </source>
</evidence>
<sequence>MTTELKPPIFLIGNYRSGTTIAQKLIGLHPDIVTWYEPRTLWLYADPARRHDEFGKTDATAKVVRYIRGRFLEYQSRHGGRQIMENTPSNVLRVPFVHEVFPEAIFLYITRNPFSCISSMELKWQRTKTLKGLRRTLAVTPVTQLHYYAKDLIRQMISKKVLKRKYTPIYGPRYKGIDRDLKENDKLTVIARQWARGNRKAREDLARLGTGRVLSFRYEDLMEDPEPVLRRIYEHCGLRCTDDIVRTAKEMIDPGRQQKWLRLDRKELTAIIPEIRDEMEFYRYEIPQSLLVEHGPRPTRAPLAFRHGHPGIPSSG</sequence>
<evidence type="ECO:0000256" key="1">
    <source>
        <dbReference type="ARBA" id="ARBA00022679"/>
    </source>
</evidence>
<dbReference type="Proteomes" id="UP000251956">
    <property type="component" value="Unassembled WGS sequence"/>
</dbReference>
<protein>
    <submittedName>
        <fullName evidence="2">Sulfotransferase</fullName>
    </submittedName>
</protein>
<dbReference type="PANTHER" id="PTHR12788:SF10">
    <property type="entry name" value="PROTEIN-TYROSINE SULFOTRANSFERASE"/>
    <property type="match status" value="1"/>
</dbReference>
<dbReference type="Pfam" id="PF13469">
    <property type="entry name" value="Sulfotransfer_3"/>
    <property type="match status" value="2"/>
</dbReference>
<comment type="caution">
    <text evidence="2">The sequence shown here is derived from an EMBL/GenBank/DDBJ whole genome shotgun (WGS) entry which is preliminary data.</text>
</comment>
<dbReference type="PANTHER" id="PTHR12788">
    <property type="entry name" value="PROTEIN-TYROSINE SULFOTRANSFERASE 2"/>
    <property type="match status" value="1"/>
</dbReference>
<organism evidence="2 3">
    <name type="scientific">Mesorhizobium atlanticum</name>
    <dbReference type="NCBI Taxonomy" id="2233532"/>
    <lineage>
        <taxon>Bacteria</taxon>
        <taxon>Pseudomonadati</taxon>
        <taxon>Pseudomonadota</taxon>
        <taxon>Alphaproteobacteria</taxon>
        <taxon>Hyphomicrobiales</taxon>
        <taxon>Phyllobacteriaceae</taxon>
        <taxon>Mesorhizobium</taxon>
    </lineage>
</organism>
<dbReference type="OrthoDB" id="977108at2"/>
<dbReference type="AlphaFoldDB" id="A0A330GZI5"/>
<dbReference type="EMBL" id="QMBQ01000001">
    <property type="protein sequence ID" value="RAZ80615.1"/>
    <property type="molecule type" value="Genomic_DNA"/>
</dbReference>
<proteinExistence type="predicted"/>